<feature type="binding site" evidence="9">
    <location>
        <position position="121"/>
    </location>
    <ligand>
        <name>NADPH</name>
        <dbReference type="ChEBI" id="CHEBI:57783"/>
    </ligand>
</feature>
<evidence type="ECO:0000256" key="1">
    <source>
        <dbReference type="ARBA" id="ARBA00005094"/>
    </source>
</evidence>
<keyword evidence="6 9" id="KW-0464">Manganese</keyword>
<dbReference type="GO" id="GO:0070402">
    <property type="term" value="F:NADPH binding"/>
    <property type="evidence" value="ECO:0007669"/>
    <property type="project" value="InterPro"/>
</dbReference>
<keyword evidence="13" id="KW-0413">Isomerase</keyword>
<dbReference type="Proteomes" id="UP000192674">
    <property type="component" value="Unassembled WGS sequence"/>
</dbReference>
<dbReference type="SUPFAM" id="SSF69055">
    <property type="entry name" value="1-deoxy-D-xylulose-5-phosphate reductoisomerase, C-terminal domain"/>
    <property type="match status" value="1"/>
</dbReference>
<comment type="pathway">
    <text evidence="1 9">Isoprenoid biosynthesis; isopentenyl diphosphate biosynthesis via DXP pathway; isopentenyl diphosphate from 1-deoxy-D-xylulose 5-phosphate: step 1/6.</text>
</comment>
<proteinExistence type="inferred from homology"/>
<feature type="binding site" evidence="9">
    <location>
        <position position="119"/>
    </location>
    <ligand>
        <name>NADPH</name>
        <dbReference type="ChEBI" id="CHEBI:57783"/>
    </ligand>
</feature>
<evidence type="ECO:0000256" key="7">
    <source>
        <dbReference type="ARBA" id="ARBA00023229"/>
    </source>
</evidence>
<dbReference type="Pfam" id="PF02670">
    <property type="entry name" value="DXP_reductoisom"/>
    <property type="match status" value="1"/>
</dbReference>
<feature type="binding site" evidence="9">
    <location>
        <position position="225"/>
    </location>
    <ligand>
        <name>NADPH</name>
        <dbReference type="ChEBI" id="CHEBI:57783"/>
    </ligand>
</feature>
<feature type="binding site" evidence="9">
    <location>
        <position position="320"/>
    </location>
    <ligand>
        <name>1-deoxy-D-xylulose 5-phosphate</name>
        <dbReference type="ChEBI" id="CHEBI:57792"/>
    </ligand>
</feature>
<feature type="binding site" evidence="9">
    <location>
        <position position="226"/>
    </location>
    <ligand>
        <name>1-deoxy-D-xylulose 5-phosphate</name>
        <dbReference type="ChEBI" id="CHEBI:57792"/>
    </ligand>
</feature>
<keyword evidence="9" id="KW-0460">Magnesium</keyword>
<feature type="binding site" evidence="9">
    <location>
        <position position="227"/>
    </location>
    <ligand>
        <name>NADPH</name>
        <dbReference type="ChEBI" id="CHEBI:57783"/>
    </ligand>
</feature>
<feature type="domain" description="DXP reductoisomerase C-terminal" evidence="12">
    <location>
        <begin position="361"/>
        <end position="478"/>
    </location>
</feature>
<dbReference type="InterPro" id="IPR003821">
    <property type="entry name" value="DXP_reductoisomerase"/>
</dbReference>
<dbReference type="GO" id="GO:0016853">
    <property type="term" value="F:isomerase activity"/>
    <property type="evidence" value="ECO:0007669"/>
    <property type="project" value="UniProtKB-KW"/>
</dbReference>
<comment type="caution">
    <text evidence="9">Lacks conserved residue(s) required for the propagation of feature annotation.</text>
</comment>
<name>A0A1W2FGK5_KIBAR</name>
<dbReference type="GO" id="GO:0051484">
    <property type="term" value="P:isopentenyl diphosphate biosynthetic process, methylerythritol 4-phosphate pathway involved in terpenoid biosynthetic process"/>
    <property type="evidence" value="ECO:0007669"/>
    <property type="project" value="UniProtKB-ARBA"/>
</dbReference>
<feature type="binding site" evidence="9">
    <location>
        <position position="249"/>
    </location>
    <ligand>
        <name>Mn(2+)</name>
        <dbReference type="ChEBI" id="CHEBI:29035"/>
    </ligand>
</feature>
<dbReference type="NCBIfam" id="TIGR00243">
    <property type="entry name" value="Dxr"/>
    <property type="match status" value="1"/>
</dbReference>
<protein>
    <recommendedName>
        <fullName evidence="9">1-deoxy-D-xylulose 5-phosphate reductoisomerase</fullName>
        <shortName evidence="9">DXP reductoisomerase</shortName>
        <ecNumber evidence="9">1.1.1.267</ecNumber>
    </recommendedName>
    <alternativeName>
        <fullName evidence="9">1-deoxyxylulose-5-phosphate reductoisomerase</fullName>
    </alternativeName>
    <alternativeName>
        <fullName evidence="9">2-C-methyl-D-erythritol 4-phosphate synthase</fullName>
    </alternativeName>
</protein>
<keyword evidence="5 9" id="KW-0560">Oxidoreductase</keyword>
<dbReference type="InterPro" id="IPR013644">
    <property type="entry name" value="DXP_reductoisomerase_C"/>
</dbReference>
<evidence type="ECO:0000256" key="5">
    <source>
        <dbReference type="ARBA" id="ARBA00023002"/>
    </source>
</evidence>
<dbReference type="Pfam" id="PF08436">
    <property type="entry name" value="DXP_redisom_C"/>
    <property type="match status" value="1"/>
</dbReference>
<dbReference type="Gene3D" id="1.10.1740.10">
    <property type="match status" value="1"/>
</dbReference>
<evidence type="ECO:0000259" key="11">
    <source>
        <dbReference type="Pfam" id="PF08436"/>
    </source>
</evidence>
<feature type="binding site" evidence="9">
    <location>
        <position position="316"/>
    </location>
    <ligand>
        <name>1-deoxy-D-xylulose 5-phosphate</name>
        <dbReference type="ChEBI" id="CHEBI:57792"/>
    </ligand>
</feature>
<feature type="binding site" evidence="9">
    <location>
        <position position="145"/>
    </location>
    <ligand>
        <name>NADPH</name>
        <dbReference type="ChEBI" id="CHEBI:57783"/>
    </ligand>
</feature>
<feature type="binding site" evidence="9">
    <location>
        <position position="122"/>
    </location>
    <ligand>
        <name>NADPH</name>
        <dbReference type="ChEBI" id="CHEBI:57783"/>
    </ligand>
</feature>
<evidence type="ECO:0000259" key="12">
    <source>
        <dbReference type="Pfam" id="PF13288"/>
    </source>
</evidence>
<dbReference type="EMBL" id="FWXV01000006">
    <property type="protein sequence ID" value="SMD21219.1"/>
    <property type="molecule type" value="Genomic_DNA"/>
</dbReference>
<dbReference type="GO" id="GO:0030145">
    <property type="term" value="F:manganese ion binding"/>
    <property type="evidence" value="ECO:0007669"/>
    <property type="project" value="TreeGrafter"/>
</dbReference>
<dbReference type="InterPro" id="IPR013512">
    <property type="entry name" value="DXP_reductoisomerase_N"/>
</dbReference>
<evidence type="ECO:0000259" key="10">
    <source>
        <dbReference type="Pfam" id="PF02670"/>
    </source>
</evidence>
<dbReference type="AlphaFoldDB" id="A0A1W2FGK5"/>
<dbReference type="Pfam" id="PF13288">
    <property type="entry name" value="DXPR_C"/>
    <property type="match status" value="1"/>
</dbReference>
<evidence type="ECO:0000313" key="13">
    <source>
        <dbReference type="EMBL" id="SMD21219.1"/>
    </source>
</evidence>
<dbReference type="InterPro" id="IPR026877">
    <property type="entry name" value="DXPR_C"/>
</dbReference>
<feature type="binding site" evidence="9">
    <location>
        <position position="320"/>
    </location>
    <ligand>
        <name>Mn(2+)</name>
        <dbReference type="ChEBI" id="CHEBI:29035"/>
    </ligand>
</feature>
<organism evidence="13 14">
    <name type="scientific">Kibdelosporangium aridum</name>
    <dbReference type="NCBI Taxonomy" id="2030"/>
    <lineage>
        <taxon>Bacteria</taxon>
        <taxon>Bacillati</taxon>
        <taxon>Actinomycetota</taxon>
        <taxon>Actinomycetes</taxon>
        <taxon>Pseudonocardiales</taxon>
        <taxon>Pseudonocardiaceae</taxon>
        <taxon>Kibdelosporangium</taxon>
    </lineage>
</organism>
<evidence type="ECO:0000256" key="3">
    <source>
        <dbReference type="ARBA" id="ARBA00022723"/>
    </source>
</evidence>
<evidence type="ECO:0000256" key="4">
    <source>
        <dbReference type="ARBA" id="ARBA00022857"/>
    </source>
</evidence>
<keyword evidence="3 9" id="KW-0479">Metal-binding</keyword>
<dbReference type="SUPFAM" id="SSF55347">
    <property type="entry name" value="Glyceraldehyde-3-phosphate dehydrogenase-like, C-terminal domain"/>
    <property type="match status" value="1"/>
</dbReference>
<evidence type="ECO:0000256" key="8">
    <source>
        <dbReference type="ARBA" id="ARBA00048543"/>
    </source>
</evidence>
<dbReference type="Gene3D" id="3.40.50.720">
    <property type="entry name" value="NAD(P)-binding Rossmann-like Domain"/>
    <property type="match status" value="1"/>
</dbReference>
<feature type="binding site" evidence="9">
    <location>
        <position position="250"/>
    </location>
    <ligand>
        <name>1-deoxy-D-xylulose 5-phosphate</name>
        <dbReference type="ChEBI" id="CHEBI:57792"/>
    </ligand>
</feature>
<reference evidence="13 14" key="1">
    <citation type="submission" date="2017-04" db="EMBL/GenBank/DDBJ databases">
        <authorList>
            <person name="Afonso C.L."/>
            <person name="Miller P.J."/>
            <person name="Scott M.A."/>
            <person name="Spackman E."/>
            <person name="Goraichik I."/>
            <person name="Dimitrov K.M."/>
            <person name="Suarez D.L."/>
            <person name="Swayne D.E."/>
        </authorList>
    </citation>
    <scope>NUCLEOTIDE SEQUENCE [LARGE SCALE GENOMIC DNA]</scope>
    <source>
        <strain evidence="13 14">DSM 43828</strain>
    </source>
</reference>
<dbReference type="HAMAP" id="MF_00183">
    <property type="entry name" value="DXP_reductoisom"/>
    <property type="match status" value="1"/>
</dbReference>
<feature type="binding site" evidence="9">
    <location>
        <position position="317"/>
    </location>
    <ligand>
        <name>1-deoxy-D-xylulose 5-phosphate</name>
        <dbReference type="ChEBI" id="CHEBI:57792"/>
    </ligand>
</feature>
<feature type="binding site" evidence="9">
    <location>
        <position position="120"/>
    </location>
    <ligand>
        <name>NADPH</name>
        <dbReference type="ChEBI" id="CHEBI:57783"/>
    </ligand>
</feature>
<feature type="binding site" evidence="9">
    <location>
        <position position="304"/>
    </location>
    <ligand>
        <name>NADPH</name>
        <dbReference type="ChEBI" id="CHEBI:57783"/>
    </ligand>
</feature>
<feature type="binding site" evidence="9">
    <location>
        <position position="251"/>
    </location>
    <ligand>
        <name>1-deoxy-D-xylulose 5-phosphate</name>
        <dbReference type="ChEBI" id="CHEBI:57792"/>
    </ligand>
</feature>
<gene>
    <name evidence="9" type="primary">dxr</name>
    <name evidence="13" type="ORF">SAMN05661093_06833</name>
</gene>
<comment type="cofactor">
    <cofactor evidence="9">
        <name>Mg(2+)</name>
        <dbReference type="ChEBI" id="CHEBI:18420"/>
    </cofactor>
    <cofactor evidence="9">
        <name>Mn(2+)</name>
        <dbReference type="ChEBI" id="CHEBI:29035"/>
    </cofactor>
</comment>
<dbReference type="PANTHER" id="PTHR30525:SF0">
    <property type="entry name" value="1-DEOXY-D-XYLULOSE 5-PHOSPHATE REDUCTOISOMERASE, CHLOROPLASTIC"/>
    <property type="match status" value="1"/>
</dbReference>
<dbReference type="EC" id="1.1.1.267" evidence="9"/>
<sequence length="487" mass="50799">MTSKMTRPAPVPISQRSSVRPVWLPISMRNIANAVNQPAIRVPLGKLPCQPHSADGSSCGLTVCAGAFSGVELATGPSLIMLLPASSSHTAQWRAPQAQSGTMGAMSANIRSVLLLGSTGSIGTQALEVIAANPDKFQVVGLAAGGSNPAILAKQAHDFGVKAIAVPDASGADFGDARVFTGSRAVLDLIEAVPADVILNGITGSRGLEPTLYSLASGARLGLANKESLIAGGPLVLKAAKPGQIVPVDSEHSALAQCLRGGRAEEVERLVVTASGGPFRGRSAAELKDVTPEEAMAHPTWSMGPVITVNSATLVNKGLEVIEAHLLFGVPYDRIDVVVHPQSIVHSMVTFSDGSTLAQASPPDMRLPISLALGWPERLPGSSQPCVWDKATSWTFEPLDDEVFPAVRLARQAGEAGGCHPAIYNAANEEAVEAFLELNVGFTSIVETVQRVLGEADAWRGAPSGVDEVLAAEEWARTRAREILGRN</sequence>
<evidence type="ECO:0000256" key="2">
    <source>
        <dbReference type="ARBA" id="ARBA00006825"/>
    </source>
</evidence>
<evidence type="ECO:0000256" key="6">
    <source>
        <dbReference type="ARBA" id="ARBA00023211"/>
    </source>
</evidence>
<evidence type="ECO:0000313" key="14">
    <source>
        <dbReference type="Proteomes" id="UP000192674"/>
    </source>
</evidence>
<feature type="binding site" evidence="9">
    <location>
        <position position="298"/>
    </location>
    <ligand>
        <name>1-deoxy-D-xylulose 5-phosphate</name>
        <dbReference type="ChEBI" id="CHEBI:57792"/>
    </ligand>
</feature>
<dbReference type="SUPFAM" id="SSF51735">
    <property type="entry name" value="NAD(P)-binding Rossmann-fold domains"/>
    <property type="match status" value="1"/>
</dbReference>
<dbReference type="UniPathway" id="UPA00056">
    <property type="reaction ID" value="UER00092"/>
</dbReference>
<dbReference type="InterPro" id="IPR036291">
    <property type="entry name" value="NAD(P)-bd_dom_sf"/>
</dbReference>
<feature type="domain" description="1-deoxy-D-xylulose 5-phosphate reductoisomerase C-terminal" evidence="11">
    <location>
        <begin position="245"/>
        <end position="328"/>
    </location>
</feature>
<dbReference type="PANTHER" id="PTHR30525">
    <property type="entry name" value="1-DEOXY-D-XYLULOSE 5-PHOSPHATE REDUCTOISOMERASE"/>
    <property type="match status" value="1"/>
</dbReference>
<evidence type="ECO:0000256" key="9">
    <source>
        <dbReference type="HAMAP-Rule" id="MF_00183"/>
    </source>
</evidence>
<comment type="catalytic activity">
    <reaction evidence="8">
        <text>2-C-methyl-D-erythritol 4-phosphate + NADP(+) = 1-deoxy-D-xylulose 5-phosphate + NADPH + H(+)</text>
        <dbReference type="Rhea" id="RHEA:13717"/>
        <dbReference type="ChEBI" id="CHEBI:15378"/>
        <dbReference type="ChEBI" id="CHEBI:57783"/>
        <dbReference type="ChEBI" id="CHEBI:57792"/>
        <dbReference type="ChEBI" id="CHEBI:58262"/>
        <dbReference type="ChEBI" id="CHEBI:58349"/>
        <dbReference type="EC" id="1.1.1.267"/>
    </reaction>
    <physiologicalReaction direction="right-to-left" evidence="8">
        <dbReference type="Rhea" id="RHEA:13719"/>
    </physiologicalReaction>
</comment>
<keyword evidence="4 9" id="KW-0521">NADP</keyword>
<accession>A0A1W2FGK5</accession>
<feature type="domain" description="1-deoxy-D-xylulose 5-phosphate reductoisomerase N-terminal" evidence="10">
    <location>
        <begin position="113"/>
        <end position="233"/>
    </location>
</feature>
<comment type="function">
    <text evidence="9">Catalyzes the NADPH-dependent rearrangement and reduction of 1-deoxy-D-xylulose-5-phosphate (DXP) to 2-C-methyl-D-erythritol 4-phosphate (MEP).</text>
</comment>
<comment type="similarity">
    <text evidence="2 9">Belongs to the DXR family.</text>
</comment>
<keyword evidence="7 9" id="KW-0414">Isoprene biosynthesis</keyword>
<feature type="binding site" evidence="9">
    <location>
        <position position="148"/>
    </location>
    <ligand>
        <name>NADPH</name>
        <dbReference type="ChEBI" id="CHEBI:57783"/>
    </ligand>
</feature>
<dbReference type="InterPro" id="IPR036169">
    <property type="entry name" value="DXPR_C_sf"/>
</dbReference>
<keyword evidence="14" id="KW-1185">Reference proteome</keyword>
<feature type="binding site" evidence="9">
    <location>
        <position position="311"/>
    </location>
    <ligand>
        <name>1-deoxy-D-xylulose 5-phosphate</name>
        <dbReference type="ChEBI" id="CHEBI:57792"/>
    </ligand>
</feature>
<dbReference type="GO" id="GO:0030604">
    <property type="term" value="F:1-deoxy-D-xylulose-5-phosphate reductoisomerase activity"/>
    <property type="evidence" value="ECO:0007669"/>
    <property type="project" value="UniProtKB-UniRule"/>
</dbReference>
<dbReference type="FunFam" id="3.40.50.720:FF:000045">
    <property type="entry name" value="1-deoxy-D-xylulose 5-phosphate reductoisomerase"/>
    <property type="match status" value="1"/>
</dbReference>
<feature type="binding site" evidence="9">
    <location>
        <position position="275"/>
    </location>
    <ligand>
        <name>1-deoxy-D-xylulose 5-phosphate</name>
        <dbReference type="ChEBI" id="CHEBI:57792"/>
    </ligand>
</feature>
<feature type="binding site" evidence="9">
    <location>
        <position position="251"/>
    </location>
    <ligand>
        <name>Mn(2+)</name>
        <dbReference type="ChEBI" id="CHEBI:29035"/>
    </ligand>
</feature>